<dbReference type="OrthoDB" id="5521380at2"/>
<evidence type="ECO:0000259" key="1">
    <source>
        <dbReference type="Pfam" id="PF13601"/>
    </source>
</evidence>
<accession>A0A2U8WGH6</accession>
<dbReference type="InterPro" id="IPR036388">
    <property type="entry name" value="WH-like_DNA-bd_sf"/>
</dbReference>
<dbReference type="Proteomes" id="UP000245444">
    <property type="component" value="Chromosome"/>
</dbReference>
<sequence>MPGDLDAIIHAPARLRIMAALAASPEGSLLEFKRLRALLGLTDGNLGAHIATLEGAGYVAVTKDFEGKRPRTRIAVTKAGRAAYRAHVAALRAILDGDDVG</sequence>
<feature type="domain" description="Winged helix DNA-binding" evidence="1">
    <location>
        <begin position="14"/>
        <end position="95"/>
    </location>
</feature>
<proteinExistence type="predicted"/>
<evidence type="ECO:0000313" key="3">
    <source>
        <dbReference type="Proteomes" id="UP000245444"/>
    </source>
</evidence>
<organism evidence="2 3">
    <name type="scientific">Methylobacterium terrae</name>
    <dbReference type="NCBI Taxonomy" id="2202827"/>
    <lineage>
        <taxon>Bacteria</taxon>
        <taxon>Pseudomonadati</taxon>
        <taxon>Pseudomonadota</taxon>
        <taxon>Alphaproteobacteria</taxon>
        <taxon>Hyphomicrobiales</taxon>
        <taxon>Methylobacteriaceae</taxon>
        <taxon>Methylobacterium</taxon>
    </lineage>
</organism>
<gene>
    <name evidence="2" type="ORF">DK419_02175</name>
</gene>
<dbReference type="PANTHER" id="PTHR37318:SF1">
    <property type="entry name" value="BSL7504 PROTEIN"/>
    <property type="match status" value="1"/>
</dbReference>
<keyword evidence="3" id="KW-1185">Reference proteome</keyword>
<evidence type="ECO:0000313" key="2">
    <source>
        <dbReference type="EMBL" id="AWN45277.1"/>
    </source>
</evidence>
<name>A0A2U8WGH6_9HYPH</name>
<reference evidence="2 3" key="1">
    <citation type="submission" date="2018-05" db="EMBL/GenBank/DDBJ databases">
        <title>Complete Genome Sequence of Methylobacterium sp. 17Sr1-28.</title>
        <authorList>
            <person name="Srinivasan S."/>
        </authorList>
    </citation>
    <scope>NUCLEOTIDE SEQUENCE [LARGE SCALE GENOMIC DNA]</scope>
    <source>
        <strain evidence="2 3">17Sr1-28</strain>
    </source>
</reference>
<dbReference type="Gene3D" id="1.10.10.10">
    <property type="entry name" value="Winged helix-like DNA-binding domain superfamily/Winged helix DNA-binding domain"/>
    <property type="match status" value="1"/>
</dbReference>
<dbReference type="PANTHER" id="PTHR37318">
    <property type="entry name" value="BSL7504 PROTEIN"/>
    <property type="match status" value="1"/>
</dbReference>
<dbReference type="KEGG" id="mtea:DK419_02175"/>
<dbReference type="SUPFAM" id="SSF46785">
    <property type="entry name" value="Winged helix' DNA-binding domain"/>
    <property type="match status" value="1"/>
</dbReference>
<dbReference type="InterPro" id="IPR036390">
    <property type="entry name" value="WH_DNA-bd_sf"/>
</dbReference>
<dbReference type="InterPro" id="IPR027395">
    <property type="entry name" value="WH_DNA-bd_dom"/>
</dbReference>
<dbReference type="EMBL" id="CP029553">
    <property type="protein sequence ID" value="AWN45277.1"/>
    <property type="molecule type" value="Genomic_DNA"/>
</dbReference>
<protein>
    <submittedName>
        <fullName evidence="2">Transcriptional regulator</fullName>
    </submittedName>
</protein>
<dbReference type="Pfam" id="PF13601">
    <property type="entry name" value="HTH_34"/>
    <property type="match status" value="1"/>
</dbReference>
<dbReference type="RefSeq" id="WP_109957646.1">
    <property type="nucleotide sequence ID" value="NZ_CP029553.1"/>
</dbReference>
<dbReference type="AlphaFoldDB" id="A0A2U8WGH6"/>